<evidence type="ECO:0008006" key="3">
    <source>
        <dbReference type="Google" id="ProtNLM"/>
    </source>
</evidence>
<evidence type="ECO:0000313" key="1">
    <source>
        <dbReference type="EMBL" id="ATP58469.1"/>
    </source>
</evidence>
<organism evidence="1 2">
    <name type="scientific">Pedobacter ginsengisoli</name>
    <dbReference type="NCBI Taxonomy" id="363852"/>
    <lineage>
        <taxon>Bacteria</taxon>
        <taxon>Pseudomonadati</taxon>
        <taxon>Bacteroidota</taxon>
        <taxon>Sphingobacteriia</taxon>
        <taxon>Sphingobacteriales</taxon>
        <taxon>Sphingobacteriaceae</taxon>
        <taxon>Pedobacter</taxon>
    </lineage>
</organism>
<reference evidence="1 2" key="1">
    <citation type="submission" date="2017-10" db="EMBL/GenBank/DDBJ databases">
        <title>Whole genome of Pedobacter ginsengisoli T01R-27 isolated from tomato rhizosphere.</title>
        <authorList>
            <person name="Weon H.-Y."/>
            <person name="Lee S.A."/>
            <person name="Sang M.K."/>
            <person name="Song J."/>
        </authorList>
    </citation>
    <scope>NUCLEOTIDE SEQUENCE [LARGE SCALE GENOMIC DNA]</scope>
    <source>
        <strain evidence="1 2">T01R-27</strain>
    </source>
</reference>
<dbReference type="EMBL" id="CP024091">
    <property type="protein sequence ID" value="ATP58469.1"/>
    <property type="molecule type" value="Genomic_DNA"/>
</dbReference>
<sequence>MKKLSVNFLVIAAFSLLLLAFVTIKDGGIKGKVSPADSALQVVAVSGTDTIKGDLSSGIFTINNVKPGTYTVWVKAKAPYKDTSVENVAVVDSTVTDVGEIKLQQ</sequence>
<dbReference type="SUPFAM" id="SSF49452">
    <property type="entry name" value="Starch-binding domain-like"/>
    <property type="match status" value="1"/>
</dbReference>
<keyword evidence="2" id="KW-1185">Reference proteome</keyword>
<dbReference type="InterPro" id="IPR013784">
    <property type="entry name" value="Carb-bd-like_fold"/>
</dbReference>
<proteinExistence type="predicted"/>
<dbReference type="OrthoDB" id="676304at2"/>
<dbReference type="RefSeq" id="WP_099440370.1">
    <property type="nucleotide sequence ID" value="NZ_CP024091.1"/>
</dbReference>
<dbReference type="Gene3D" id="2.60.40.1120">
    <property type="entry name" value="Carboxypeptidase-like, regulatory domain"/>
    <property type="match status" value="1"/>
</dbReference>
<gene>
    <name evidence="1" type="ORF">CPT03_19380</name>
</gene>
<dbReference type="KEGG" id="pgs:CPT03_19380"/>
<dbReference type="AlphaFoldDB" id="A0A2D1UA36"/>
<name>A0A2D1UA36_9SPHI</name>
<protein>
    <recommendedName>
        <fullName evidence="3">Carboxypeptidase regulatory-like domain-containing protein</fullName>
    </recommendedName>
</protein>
<accession>A0A2D1UA36</accession>
<dbReference type="GO" id="GO:0030246">
    <property type="term" value="F:carbohydrate binding"/>
    <property type="evidence" value="ECO:0007669"/>
    <property type="project" value="InterPro"/>
</dbReference>
<evidence type="ECO:0000313" key="2">
    <source>
        <dbReference type="Proteomes" id="UP000223749"/>
    </source>
</evidence>
<dbReference type="Proteomes" id="UP000223749">
    <property type="component" value="Chromosome"/>
</dbReference>